<dbReference type="PRINTS" id="PR01849">
    <property type="entry name" value="UBIQUITINACT"/>
</dbReference>
<dbReference type="Gene3D" id="3.10.290.60">
    <property type="entry name" value="Ubiquitin-activating enzyme E1, UFD domain"/>
    <property type="match status" value="1"/>
</dbReference>
<dbReference type="Pfam" id="PF16190">
    <property type="entry name" value="E1_FCCH"/>
    <property type="match status" value="1"/>
</dbReference>
<dbReference type="GO" id="GO:0005737">
    <property type="term" value="C:cytoplasm"/>
    <property type="evidence" value="ECO:0007669"/>
    <property type="project" value="TreeGrafter"/>
</dbReference>
<dbReference type="InterPro" id="IPR032420">
    <property type="entry name" value="E1_4HB"/>
</dbReference>
<dbReference type="Pfam" id="PF09358">
    <property type="entry name" value="E1_UFD"/>
    <property type="match status" value="1"/>
</dbReference>
<protein>
    <recommendedName>
        <fullName evidence="9">Ubiquitin-activating enzyme E1 1</fullName>
        <ecNumber evidence="4">6.2.1.45</ecNumber>
    </recommendedName>
</protein>
<dbReference type="InterPro" id="IPR018075">
    <property type="entry name" value="UBQ-activ_enz_E1"/>
</dbReference>
<gene>
    <name evidence="11" type="ORF">MVEN_01270400</name>
</gene>
<keyword evidence="8" id="KW-0067">ATP-binding</keyword>
<comment type="catalytic activity">
    <reaction evidence="1">
        <text>ATP + ubiquitin + [E1 ubiquitin-activating enzyme]-L-cysteine = AMP + diphosphate + S-ubiquitinyl-[E1 ubiquitin-activating enzyme]-L-cysteine.</text>
        <dbReference type="EC" id="6.2.1.45"/>
    </reaction>
</comment>
<dbReference type="OrthoDB" id="10252231at2759"/>
<keyword evidence="6" id="KW-0547">Nucleotide-binding</keyword>
<dbReference type="Gene3D" id="3.40.50.12550">
    <property type="entry name" value="Ubiquitin-activating enzyme E1, inactive adenylation domain, subdomain 2"/>
    <property type="match status" value="1"/>
</dbReference>
<dbReference type="GO" id="GO:0004839">
    <property type="term" value="F:ubiquitin activating enzyme activity"/>
    <property type="evidence" value="ECO:0007669"/>
    <property type="project" value="UniProtKB-EC"/>
</dbReference>
<dbReference type="InterPro" id="IPR019572">
    <property type="entry name" value="UBA_E1_SCCH"/>
</dbReference>
<dbReference type="FunFam" id="2.40.30.180:FF:000001">
    <property type="entry name" value="ubiquitin-like modifier-activating enzyme 1"/>
    <property type="match status" value="1"/>
</dbReference>
<evidence type="ECO:0000256" key="7">
    <source>
        <dbReference type="ARBA" id="ARBA00022786"/>
    </source>
</evidence>
<dbReference type="UniPathway" id="UPA00143"/>
<dbReference type="GO" id="GO:0005524">
    <property type="term" value="F:ATP binding"/>
    <property type="evidence" value="ECO:0007669"/>
    <property type="project" value="UniProtKB-KW"/>
</dbReference>
<reference evidence="11" key="1">
    <citation type="submission" date="2020-05" db="EMBL/GenBank/DDBJ databases">
        <title>Mycena genomes resolve the evolution of fungal bioluminescence.</title>
        <authorList>
            <person name="Tsai I.J."/>
        </authorList>
    </citation>
    <scope>NUCLEOTIDE SEQUENCE</scope>
    <source>
        <strain evidence="11">CCC161011</strain>
    </source>
</reference>
<dbReference type="Gene3D" id="3.50.50.80">
    <property type="entry name" value="Ubiquitin-activating enzyme E1, inactive adenylation domain, subdomain 1"/>
    <property type="match status" value="1"/>
</dbReference>
<sequence length="1042" mass="115264">MTASDVKMDVDEPTIDEGLYSRQLYVLGHEAMKKMATSNVLIVGVQGLGVEIGMVFASSMVNPLIQCEFQQPRILFWPVSIGLFVRCMMSDPSLSSSFRAEDIGKSRADAAVPRLAELNAYVPVRNLGGAAGQEITVELIQGFQAVVLCNIPYSKQLEINAWTHENGVYFIAAETRGLFGSIFNDFGSKFTCVDPTGEQPLTGMIVSVEQGADGLVTCLDETRHGLEDGDFVTFTEVQGMTELNGCEPRKVSVKGPYTFTIGDTTNLQAYKAGGIFTKSRCLKLLNLCVCFFVYKCSFLTGLQKSLSESLKAPEFFITDFAKFDRPATLHAGFQALSEFQAQHKRLPRPRNGEDAAAVVALAKKLDPEIDEKVVTELAYQATGDVVPIQSVIGGFVAQEVLKACSAKFHPMVQHMYFDSLESLPTTLPSEQECQPTGSRYDAQIAVFGKTFHEKVTNHRQFLVGSGAIGCEMLKNWSMMGLASGPKGAIQVTDLDTIEKSNLNRQFLFRSKDLGKFKAEVAAVAVAEMNPDLKGKILARQDAVGPATEDVYTEEFFQSIDGVTNALDNVKARLYMDQRCVFYKKPLLESGTLGTKGNVQVVVPHVTESYASSQDPPEKETPSCTVKNFPNAIQHTIEWSRTNFDDFFVKPAQAVNAYLSEPNYLESTLKYSGQQKEQVEQILSYLVTNKPLTFEECIVWARLQFEEKYVNEIKQLLFSLPKDATTSTGQPFWSGPKRAPDPLVFNSSDPLHLQYIIAAANLHAFNYGLRGETDPAIFRKVADSVIVPEFTPKSGVKIQINENEPVPQAGGGGKYDALPDLSSKLPAPSSLAGYRLTPVEFEKDDDTNHHIDFITAASNLRATNYNITIADRHTTKQIAGKIIPAIATTTSLVTGLVCLELYKIIDGKNKLEEYKNGFVNLALPFFGFSEPIAAAKQKYGTTEWTLWDRFEFSNDPTLQDIVNWFQTNHKLEITMVSQGVSMLWSSFIGKKKSEERLPMKFSKLVESVSKKAIPPHVKHLVVEVMVSDEEGEDVEVPFIVVKI</sequence>
<dbReference type="InterPro" id="IPR042449">
    <property type="entry name" value="Ub-E1_IAD_1"/>
</dbReference>
<evidence type="ECO:0000256" key="3">
    <source>
        <dbReference type="ARBA" id="ARBA00005673"/>
    </source>
</evidence>
<dbReference type="GO" id="GO:0016925">
    <property type="term" value="P:protein sumoylation"/>
    <property type="evidence" value="ECO:0007669"/>
    <property type="project" value="TreeGrafter"/>
</dbReference>
<comment type="pathway">
    <text evidence="2">Protein modification; protein ubiquitination.</text>
</comment>
<dbReference type="GO" id="GO:0019948">
    <property type="term" value="F:SUMO activating enzyme activity"/>
    <property type="evidence" value="ECO:0007669"/>
    <property type="project" value="TreeGrafter"/>
</dbReference>
<dbReference type="FunFam" id="3.40.50.720:FF:000015">
    <property type="entry name" value="Ubiquitin-activating enzyme E1 1"/>
    <property type="match status" value="1"/>
</dbReference>
<evidence type="ECO:0000256" key="6">
    <source>
        <dbReference type="ARBA" id="ARBA00022741"/>
    </source>
</evidence>
<evidence type="ECO:0000259" key="10">
    <source>
        <dbReference type="SMART" id="SM00985"/>
    </source>
</evidence>
<dbReference type="Pfam" id="PF00899">
    <property type="entry name" value="ThiF"/>
    <property type="match status" value="1"/>
</dbReference>
<dbReference type="Gene3D" id="3.40.50.720">
    <property type="entry name" value="NAD(P)-binding Rossmann-like Domain"/>
    <property type="match status" value="1"/>
</dbReference>
<dbReference type="InterPro" id="IPR045886">
    <property type="entry name" value="ThiF/MoeB/HesA"/>
</dbReference>
<dbReference type="Pfam" id="PF10585">
    <property type="entry name" value="UBA_E1_SCCH"/>
    <property type="match status" value="1"/>
</dbReference>
<dbReference type="GO" id="GO:0031510">
    <property type="term" value="C:SUMO activating enzyme complex"/>
    <property type="evidence" value="ECO:0007669"/>
    <property type="project" value="TreeGrafter"/>
</dbReference>
<dbReference type="FunFam" id="3.10.290.60:FF:000002">
    <property type="entry name" value="Ubiquitin-like modifier-activating enzyme 1"/>
    <property type="match status" value="1"/>
</dbReference>
<dbReference type="SMART" id="SM00985">
    <property type="entry name" value="UBA_e1_C"/>
    <property type="match status" value="1"/>
</dbReference>
<dbReference type="InterPro" id="IPR018965">
    <property type="entry name" value="Ub-activating_enz_E1_C"/>
</dbReference>
<evidence type="ECO:0000256" key="2">
    <source>
        <dbReference type="ARBA" id="ARBA00004906"/>
    </source>
</evidence>
<dbReference type="InterPro" id="IPR042063">
    <property type="entry name" value="Ubi_acti_E1_SCCH"/>
</dbReference>
<dbReference type="NCBIfam" id="TIGR01408">
    <property type="entry name" value="Ube1"/>
    <property type="match status" value="1"/>
</dbReference>
<accession>A0A8H6Y5I8</accession>
<keyword evidence="7" id="KW-0833">Ubl conjugation pathway</keyword>
<comment type="caution">
    <text evidence="11">The sequence shown here is derived from an EMBL/GenBank/DDBJ whole genome shotgun (WGS) entry which is preliminary data.</text>
</comment>
<dbReference type="Gene3D" id="2.40.30.180">
    <property type="entry name" value="Ubiquitin-activating enzyme E1, FCCH domain"/>
    <property type="match status" value="1"/>
</dbReference>
<dbReference type="Proteomes" id="UP000620124">
    <property type="component" value="Unassembled WGS sequence"/>
</dbReference>
<name>A0A8H6Y5I8_9AGAR</name>
<evidence type="ECO:0000313" key="11">
    <source>
        <dbReference type="EMBL" id="KAF7353027.1"/>
    </source>
</evidence>
<evidence type="ECO:0000256" key="4">
    <source>
        <dbReference type="ARBA" id="ARBA00012990"/>
    </source>
</evidence>
<dbReference type="Gene3D" id="1.10.10.2660">
    <property type="entry name" value="Ubiquitin-activating enzyme E1, SCCH domain"/>
    <property type="match status" value="1"/>
</dbReference>
<dbReference type="CDD" id="cd01490">
    <property type="entry name" value="Ube1_repeat2"/>
    <property type="match status" value="1"/>
</dbReference>
<evidence type="ECO:0000256" key="5">
    <source>
        <dbReference type="ARBA" id="ARBA00022598"/>
    </source>
</evidence>
<comment type="similarity">
    <text evidence="3">Belongs to the ubiquitin-activating E1 family.</text>
</comment>
<evidence type="ECO:0000313" key="12">
    <source>
        <dbReference type="Proteomes" id="UP000620124"/>
    </source>
</evidence>
<dbReference type="PANTHER" id="PTHR10953">
    <property type="entry name" value="UBIQUITIN-ACTIVATING ENZYME E1"/>
    <property type="match status" value="1"/>
</dbReference>
<dbReference type="InterPro" id="IPR038252">
    <property type="entry name" value="UBA_E1_C_sf"/>
</dbReference>
<dbReference type="InterPro" id="IPR000594">
    <property type="entry name" value="ThiF_NAD_FAD-bd"/>
</dbReference>
<dbReference type="PANTHER" id="PTHR10953:SF4">
    <property type="entry name" value="UBIQUITIN-ACTIVATING ENZYME E1 C-TERMINAL DOMAIN-CONTAINING PROTEIN"/>
    <property type="match status" value="1"/>
</dbReference>
<evidence type="ECO:0000256" key="1">
    <source>
        <dbReference type="ARBA" id="ARBA00000488"/>
    </source>
</evidence>
<dbReference type="InterPro" id="IPR032418">
    <property type="entry name" value="E1_FCCH"/>
</dbReference>
<dbReference type="SUPFAM" id="SSF69572">
    <property type="entry name" value="Activating enzymes of the ubiquitin-like proteins"/>
    <property type="match status" value="2"/>
</dbReference>
<dbReference type="FunFam" id="1.10.10.2660:FF:000001">
    <property type="entry name" value="Ubiquitin-activating enzyme E1 1"/>
    <property type="match status" value="1"/>
</dbReference>
<evidence type="ECO:0000256" key="9">
    <source>
        <dbReference type="ARBA" id="ARBA00073786"/>
    </source>
</evidence>
<feature type="domain" description="Ubiquitin-activating enzyme E1 C-terminal" evidence="10">
    <location>
        <begin position="913"/>
        <end position="1038"/>
    </location>
</feature>
<dbReference type="AlphaFoldDB" id="A0A8H6Y5I8"/>
<organism evidence="11 12">
    <name type="scientific">Mycena venus</name>
    <dbReference type="NCBI Taxonomy" id="2733690"/>
    <lineage>
        <taxon>Eukaryota</taxon>
        <taxon>Fungi</taxon>
        <taxon>Dikarya</taxon>
        <taxon>Basidiomycota</taxon>
        <taxon>Agaricomycotina</taxon>
        <taxon>Agaricomycetes</taxon>
        <taxon>Agaricomycetidae</taxon>
        <taxon>Agaricales</taxon>
        <taxon>Marasmiineae</taxon>
        <taxon>Mycenaceae</taxon>
        <taxon>Mycena</taxon>
    </lineage>
</organism>
<proteinExistence type="inferred from homology"/>
<dbReference type="InterPro" id="IPR035985">
    <property type="entry name" value="Ubiquitin-activating_enz"/>
</dbReference>
<dbReference type="InterPro" id="IPR042302">
    <property type="entry name" value="E1_FCCH_sf"/>
</dbReference>
<dbReference type="EC" id="6.2.1.45" evidence="4"/>
<dbReference type="Pfam" id="PF16191">
    <property type="entry name" value="E1_4HB"/>
    <property type="match status" value="1"/>
</dbReference>
<dbReference type="EMBL" id="JACAZI010000009">
    <property type="protein sequence ID" value="KAF7353027.1"/>
    <property type="molecule type" value="Genomic_DNA"/>
</dbReference>
<keyword evidence="12" id="KW-1185">Reference proteome</keyword>
<keyword evidence="5" id="KW-0436">Ligase</keyword>
<evidence type="ECO:0000256" key="8">
    <source>
        <dbReference type="ARBA" id="ARBA00022840"/>
    </source>
</evidence>
<dbReference type="InterPro" id="IPR000011">
    <property type="entry name" value="UBQ/SUMO-activ_enz_E1-like"/>
</dbReference>